<gene>
    <name evidence="1" type="ORF">MLD38_017068</name>
</gene>
<dbReference type="EMBL" id="CM042884">
    <property type="protein sequence ID" value="KAI4368519.1"/>
    <property type="molecule type" value="Genomic_DNA"/>
</dbReference>
<keyword evidence="2" id="KW-1185">Reference proteome</keyword>
<evidence type="ECO:0000313" key="2">
    <source>
        <dbReference type="Proteomes" id="UP001057402"/>
    </source>
</evidence>
<sequence>MDTTDGKWHDDSGQLTNDWMESQLQQYHINAERQKGELSEKMAPENQSSWMSEGQNDDKSTKQLLMQLLHQQSGQHNQSAQAFDHSERTPSPGFYAGANSTSVDPLVTVLQECDSGLNNSLRVGSYGSNSSELPQFFVGSENAGVLEKKRDLRFKSSAGAFVEREQILPGMPDSNVGIHTNPTVRALADHDLARKSSARHASVGVAGEDVGFYDEGIKSQHTGQIKKIQVPVILSKSQDNTFVRYQEGLPDLASDPLMRLRNSFSGVLDGIKPEEGGIILGSGELHPIAMRRLRKPHLRTCSRVAKRCHPPLRMASPSQGWFIRSCHPTLHRPDGVGRKKGRRGSKSTLLCWPSR</sequence>
<organism evidence="1 2">
    <name type="scientific">Melastoma candidum</name>
    <dbReference type="NCBI Taxonomy" id="119954"/>
    <lineage>
        <taxon>Eukaryota</taxon>
        <taxon>Viridiplantae</taxon>
        <taxon>Streptophyta</taxon>
        <taxon>Embryophyta</taxon>
        <taxon>Tracheophyta</taxon>
        <taxon>Spermatophyta</taxon>
        <taxon>Magnoliopsida</taxon>
        <taxon>eudicotyledons</taxon>
        <taxon>Gunneridae</taxon>
        <taxon>Pentapetalae</taxon>
        <taxon>rosids</taxon>
        <taxon>malvids</taxon>
        <taxon>Myrtales</taxon>
        <taxon>Melastomataceae</taxon>
        <taxon>Melastomatoideae</taxon>
        <taxon>Melastomateae</taxon>
        <taxon>Melastoma</taxon>
    </lineage>
</organism>
<protein>
    <submittedName>
        <fullName evidence="1">Uncharacterized protein</fullName>
    </submittedName>
</protein>
<reference evidence="2" key="1">
    <citation type="journal article" date="2023" name="Front. Plant Sci.">
        <title>Chromosomal-level genome assembly of Melastoma candidum provides insights into trichome evolution.</title>
        <authorList>
            <person name="Zhong Y."/>
            <person name="Wu W."/>
            <person name="Sun C."/>
            <person name="Zou P."/>
            <person name="Liu Y."/>
            <person name="Dai S."/>
            <person name="Zhou R."/>
        </authorList>
    </citation>
    <scope>NUCLEOTIDE SEQUENCE [LARGE SCALE GENOMIC DNA]</scope>
</reference>
<accession>A0ACB9QPL8</accession>
<name>A0ACB9QPL8_9MYRT</name>
<proteinExistence type="predicted"/>
<evidence type="ECO:0000313" key="1">
    <source>
        <dbReference type="EMBL" id="KAI4368519.1"/>
    </source>
</evidence>
<dbReference type="Proteomes" id="UP001057402">
    <property type="component" value="Chromosome 5"/>
</dbReference>
<comment type="caution">
    <text evidence="1">The sequence shown here is derived from an EMBL/GenBank/DDBJ whole genome shotgun (WGS) entry which is preliminary data.</text>
</comment>